<dbReference type="SUPFAM" id="SSF52266">
    <property type="entry name" value="SGNH hydrolase"/>
    <property type="match status" value="1"/>
</dbReference>
<feature type="active site" description="Nucleophile" evidence="1">
    <location>
        <position position="38"/>
    </location>
</feature>
<dbReference type="RefSeq" id="WP_036127727.1">
    <property type="nucleotide sequence ID" value="NZ_ANIE01000001.1"/>
</dbReference>
<evidence type="ECO:0000259" key="4">
    <source>
        <dbReference type="Pfam" id="PF13472"/>
    </source>
</evidence>
<dbReference type="OrthoDB" id="5503950at2"/>
<evidence type="ECO:0000256" key="1">
    <source>
        <dbReference type="PIRSR" id="PIRSR637460-1"/>
    </source>
</evidence>
<name>A0A072N882_9GAMM</name>
<dbReference type="STRING" id="1137280.D777_00181"/>
<evidence type="ECO:0000313" key="5">
    <source>
        <dbReference type="EMBL" id="KEF33173.1"/>
    </source>
</evidence>
<feature type="active site" evidence="1">
    <location>
        <position position="247"/>
    </location>
</feature>
<accession>A0A072N882</accession>
<dbReference type="Gene3D" id="3.40.50.1110">
    <property type="entry name" value="SGNH hydrolase"/>
    <property type="match status" value="1"/>
</dbReference>
<feature type="disulfide bond" evidence="2">
    <location>
        <begin position="54"/>
        <end position="79"/>
    </location>
</feature>
<keyword evidence="5" id="KW-0378">Hydrolase</keyword>
<dbReference type="GO" id="GO:0004806">
    <property type="term" value="F:triacylglycerol lipase activity"/>
    <property type="evidence" value="ECO:0007669"/>
    <property type="project" value="TreeGrafter"/>
</dbReference>
<keyword evidence="3" id="KW-0732">Signal</keyword>
<evidence type="ECO:0000256" key="3">
    <source>
        <dbReference type="SAM" id="SignalP"/>
    </source>
</evidence>
<dbReference type="Pfam" id="PF13472">
    <property type="entry name" value="Lipase_GDSL_2"/>
    <property type="match status" value="1"/>
</dbReference>
<dbReference type="PATRIC" id="fig|1137280.3.peg.177"/>
<evidence type="ECO:0000313" key="6">
    <source>
        <dbReference type="Proteomes" id="UP000035057"/>
    </source>
</evidence>
<dbReference type="InterPro" id="IPR037460">
    <property type="entry name" value="SEST-like"/>
</dbReference>
<dbReference type="Proteomes" id="UP000035057">
    <property type="component" value="Unassembled WGS sequence"/>
</dbReference>
<dbReference type="PANTHER" id="PTHR37981:SF1">
    <property type="entry name" value="SGNH HYDROLASE-TYPE ESTERASE DOMAIN-CONTAINING PROTEIN"/>
    <property type="match status" value="1"/>
</dbReference>
<dbReference type="CDD" id="cd01823">
    <property type="entry name" value="SEST_like"/>
    <property type="match status" value="1"/>
</dbReference>
<dbReference type="AlphaFoldDB" id="A0A072N882"/>
<proteinExistence type="predicted"/>
<keyword evidence="2" id="KW-1015">Disulfide bond</keyword>
<dbReference type="EMBL" id="ANIE01000001">
    <property type="protein sequence ID" value="KEF33173.1"/>
    <property type="molecule type" value="Genomic_DNA"/>
</dbReference>
<reference evidence="5 6" key="1">
    <citation type="submission" date="2012-12" db="EMBL/GenBank/DDBJ databases">
        <title>Genome assembly of Marinobacter sp. AK21.</title>
        <authorList>
            <person name="Khatri I."/>
            <person name="Kumar R."/>
            <person name="Vaidya B."/>
            <person name="Subramanian S."/>
            <person name="Pinnaka A."/>
        </authorList>
    </citation>
    <scope>NUCLEOTIDE SEQUENCE [LARGE SCALE GENOMIC DNA]</scope>
    <source>
        <strain evidence="5 6">AK21</strain>
    </source>
</reference>
<dbReference type="GO" id="GO:0019433">
    <property type="term" value="P:triglyceride catabolic process"/>
    <property type="evidence" value="ECO:0007669"/>
    <property type="project" value="TreeGrafter"/>
</dbReference>
<dbReference type="PANTHER" id="PTHR37981">
    <property type="entry name" value="LIPASE 2"/>
    <property type="match status" value="1"/>
</dbReference>
<gene>
    <name evidence="5" type="ORF">D777_00181</name>
</gene>
<feature type="signal peptide" evidence="3">
    <location>
        <begin position="1"/>
        <end position="24"/>
    </location>
</feature>
<dbReference type="InterPro" id="IPR013830">
    <property type="entry name" value="SGNH_hydro"/>
</dbReference>
<protein>
    <submittedName>
        <fullName evidence="5">Putative secreted hydrolase</fullName>
    </submittedName>
</protein>
<evidence type="ECO:0000256" key="2">
    <source>
        <dbReference type="PIRSR" id="PIRSR637460-2"/>
    </source>
</evidence>
<feature type="disulfide bond" evidence="2">
    <location>
        <begin position="179"/>
        <end position="228"/>
    </location>
</feature>
<dbReference type="InterPro" id="IPR036514">
    <property type="entry name" value="SGNH_hydro_sf"/>
</dbReference>
<feature type="domain" description="SGNH hydrolase-type esterase" evidence="4">
    <location>
        <begin position="34"/>
        <end position="254"/>
    </location>
</feature>
<sequence length="266" mass="28265">MQNKALSTLILLLAGLVTSFTVLAAKPVPTIYAALGDSYAAGNGTGTRDLAYSCYRSSDAYGPLIEKAHRKWNLDFEACSGATSDDVINSQLSPLSADTNYVTVSMGGNDIGFAELILNCAMYWDQAQCLAKVDEVHARIDSELPAKLEAAYAAINAAAPNAKVIQLGYPRAFGNNLACWDARGVSSTEAQALNGVSDHLDQVIGGRAAMAGVTYLSVIEQFKGHDMCSSEPYIRGKSGVYLEDWFHPTAAGHASGFKPLIEAAMK</sequence>
<comment type="caution">
    <text evidence="5">The sequence shown here is derived from an EMBL/GenBank/DDBJ whole genome shotgun (WGS) entry which is preliminary data.</text>
</comment>
<keyword evidence="6" id="KW-1185">Reference proteome</keyword>
<feature type="disulfide bond" evidence="2">
    <location>
        <begin position="120"/>
        <end position="129"/>
    </location>
</feature>
<organism evidence="5 6">
    <name type="scientific">Marinobacter nitratireducens</name>
    <dbReference type="NCBI Taxonomy" id="1137280"/>
    <lineage>
        <taxon>Bacteria</taxon>
        <taxon>Pseudomonadati</taxon>
        <taxon>Pseudomonadota</taxon>
        <taxon>Gammaproteobacteria</taxon>
        <taxon>Pseudomonadales</taxon>
        <taxon>Marinobacteraceae</taxon>
        <taxon>Marinobacter</taxon>
    </lineage>
</organism>
<feature type="chain" id="PRO_5001680587" evidence="3">
    <location>
        <begin position="25"/>
        <end position="266"/>
    </location>
</feature>